<keyword evidence="4" id="KW-0539">Nucleus</keyword>
<evidence type="ECO:0000256" key="5">
    <source>
        <dbReference type="SAM" id="MobiDB-lite"/>
    </source>
</evidence>
<protein>
    <recommendedName>
        <fullName evidence="7">Peptidoglycan binding-like domain-containing protein</fullName>
    </recommendedName>
</protein>
<dbReference type="Proteomes" id="UP000834106">
    <property type="component" value="Chromosome 10"/>
</dbReference>
<keyword evidence="6" id="KW-1133">Transmembrane helix</keyword>
<keyword evidence="3" id="KW-0963">Cytoplasm</keyword>
<dbReference type="GO" id="GO:0140096">
    <property type="term" value="F:catalytic activity, acting on a protein"/>
    <property type="evidence" value="ECO:0007669"/>
    <property type="project" value="UniProtKB-ARBA"/>
</dbReference>
<dbReference type="InterPro" id="IPR036365">
    <property type="entry name" value="PGBD-like_sf"/>
</dbReference>
<accession>A0AAD1ZGQ7</accession>
<keyword evidence="9" id="KW-1185">Reference proteome</keyword>
<evidence type="ECO:0000313" key="8">
    <source>
        <dbReference type="EMBL" id="CAI9769493.1"/>
    </source>
</evidence>
<dbReference type="EMBL" id="OU503045">
    <property type="protein sequence ID" value="CAI9769493.1"/>
    <property type="molecule type" value="Genomic_DNA"/>
</dbReference>
<evidence type="ECO:0000259" key="7">
    <source>
        <dbReference type="Pfam" id="PF01471"/>
    </source>
</evidence>
<reference evidence="8" key="1">
    <citation type="submission" date="2023-05" db="EMBL/GenBank/DDBJ databases">
        <authorList>
            <person name="Huff M."/>
        </authorList>
    </citation>
    <scope>NUCLEOTIDE SEQUENCE</scope>
</reference>
<dbReference type="GO" id="GO:0005634">
    <property type="term" value="C:nucleus"/>
    <property type="evidence" value="ECO:0007669"/>
    <property type="project" value="UniProtKB-SubCell"/>
</dbReference>
<dbReference type="InterPro" id="IPR036366">
    <property type="entry name" value="PGBDSf"/>
</dbReference>
<dbReference type="Pfam" id="PF01471">
    <property type="entry name" value="PG_binding_1"/>
    <property type="match status" value="1"/>
</dbReference>
<evidence type="ECO:0000313" key="9">
    <source>
        <dbReference type="Proteomes" id="UP000834106"/>
    </source>
</evidence>
<proteinExistence type="predicted"/>
<evidence type="ECO:0000256" key="1">
    <source>
        <dbReference type="ARBA" id="ARBA00004123"/>
    </source>
</evidence>
<dbReference type="PANTHER" id="PTHR31250">
    <property type="entry name" value="IQ DOMAIN-CONTAINING PROTEIN IQM3"/>
    <property type="match status" value="1"/>
</dbReference>
<feature type="region of interest" description="Disordered" evidence="5">
    <location>
        <begin position="142"/>
        <end position="161"/>
    </location>
</feature>
<evidence type="ECO:0000256" key="4">
    <source>
        <dbReference type="ARBA" id="ARBA00023242"/>
    </source>
</evidence>
<organism evidence="8 9">
    <name type="scientific">Fraxinus pennsylvanica</name>
    <dbReference type="NCBI Taxonomy" id="56036"/>
    <lineage>
        <taxon>Eukaryota</taxon>
        <taxon>Viridiplantae</taxon>
        <taxon>Streptophyta</taxon>
        <taxon>Embryophyta</taxon>
        <taxon>Tracheophyta</taxon>
        <taxon>Spermatophyta</taxon>
        <taxon>Magnoliopsida</taxon>
        <taxon>eudicotyledons</taxon>
        <taxon>Gunneridae</taxon>
        <taxon>Pentapetalae</taxon>
        <taxon>asterids</taxon>
        <taxon>lamiids</taxon>
        <taxon>Lamiales</taxon>
        <taxon>Oleaceae</taxon>
        <taxon>Oleeae</taxon>
        <taxon>Fraxinus</taxon>
    </lineage>
</organism>
<dbReference type="InterPro" id="IPR044159">
    <property type="entry name" value="IQM"/>
</dbReference>
<dbReference type="GO" id="GO:0005737">
    <property type="term" value="C:cytoplasm"/>
    <property type="evidence" value="ECO:0007669"/>
    <property type="project" value="UniProtKB-SubCell"/>
</dbReference>
<evidence type="ECO:0000256" key="2">
    <source>
        <dbReference type="ARBA" id="ARBA00004496"/>
    </source>
</evidence>
<dbReference type="InterPro" id="IPR002477">
    <property type="entry name" value="Peptidoglycan-bd-like"/>
</dbReference>
<gene>
    <name evidence="8" type="ORF">FPE_LOCUS16797</name>
</gene>
<comment type="subcellular location">
    <subcellularLocation>
        <location evidence="2">Cytoplasm</location>
    </subcellularLocation>
    <subcellularLocation>
        <location evidence="1">Nucleus</location>
    </subcellularLocation>
</comment>
<keyword evidence="6" id="KW-0472">Membrane</keyword>
<feature type="transmembrane region" description="Helical" evidence="6">
    <location>
        <begin position="190"/>
        <end position="210"/>
    </location>
</feature>
<evidence type="ECO:0000256" key="3">
    <source>
        <dbReference type="ARBA" id="ARBA00022490"/>
    </source>
</evidence>
<sequence>MVKLKVAIATGFVEWVFMIASKVGNGLSIDTKAHILVSKHWIEAIDPRHRYGNNLQLYYKVWSKSFTGQHFFFWLDFGDGKEVDLEECPRSKLDQQCVKRQANANQENPKPLHHASTLPAEMLFSSDAHPCTEAQHDATATRRGGYASGATPQRCAQRHDTTSKMSLRATSHCITGYAMSPELMCCPRIAIVRLGFFLSFFLLVLVPLTLSRPLTYVYEVTAALSGFLSLKNFQGSKKGDNIKGLYQVKKYLNQIGCLPLNHDKNDEFDEELESAIMTYQLKYNLEVTGILDSGTVSTMMAAHCGVRSSSMALKTLFQ</sequence>
<dbReference type="Gene3D" id="1.10.101.10">
    <property type="entry name" value="PGBD-like superfamily/PGBD"/>
    <property type="match status" value="1"/>
</dbReference>
<dbReference type="SUPFAM" id="SSF47090">
    <property type="entry name" value="PGBD-like"/>
    <property type="match status" value="1"/>
</dbReference>
<dbReference type="PANTHER" id="PTHR31250:SF10">
    <property type="entry name" value="IQ DOMAIN-CONTAINING PROTEIN IQM3"/>
    <property type="match status" value="1"/>
</dbReference>
<evidence type="ECO:0000256" key="6">
    <source>
        <dbReference type="SAM" id="Phobius"/>
    </source>
</evidence>
<dbReference type="AlphaFoldDB" id="A0AAD1ZGQ7"/>
<feature type="domain" description="Peptidoglycan binding-like" evidence="7">
    <location>
        <begin position="246"/>
        <end position="299"/>
    </location>
</feature>
<name>A0AAD1ZGQ7_9LAMI</name>
<keyword evidence="6" id="KW-0812">Transmembrane</keyword>